<dbReference type="GO" id="GO:0035861">
    <property type="term" value="C:site of double-strand break"/>
    <property type="evidence" value="ECO:0007669"/>
    <property type="project" value="TreeGrafter"/>
</dbReference>
<keyword evidence="16" id="KW-1185">Reference proteome</keyword>
<dbReference type="GO" id="GO:0005524">
    <property type="term" value="F:ATP binding"/>
    <property type="evidence" value="ECO:0007669"/>
    <property type="project" value="UniProtKB-KW"/>
</dbReference>
<evidence type="ECO:0000256" key="8">
    <source>
        <dbReference type="ARBA" id="ARBA00023054"/>
    </source>
</evidence>
<evidence type="ECO:0000256" key="9">
    <source>
        <dbReference type="ARBA" id="ARBA00023172"/>
    </source>
</evidence>
<evidence type="ECO:0000256" key="1">
    <source>
        <dbReference type="ARBA" id="ARBA00004123"/>
    </source>
</evidence>
<evidence type="ECO:0000313" key="16">
    <source>
        <dbReference type="Proteomes" id="UP001056012"/>
    </source>
</evidence>
<keyword evidence="5" id="KW-0547">Nucleotide-binding</keyword>
<evidence type="ECO:0000256" key="13">
    <source>
        <dbReference type="SAM" id="MobiDB-lite"/>
    </source>
</evidence>
<comment type="subcellular location">
    <subcellularLocation>
        <location evidence="2">Chromosome</location>
    </subcellularLocation>
    <subcellularLocation>
        <location evidence="1">Nucleus</location>
    </subcellularLocation>
</comment>
<gene>
    <name evidence="15" type="ORF">yc1106_00467</name>
</gene>
<protein>
    <recommendedName>
        <fullName evidence="14">RecF/RecN/SMC N-terminal domain-containing protein</fullName>
    </recommendedName>
</protein>
<organism evidence="15 16">
    <name type="scientific">Curvularia clavata</name>
    <dbReference type="NCBI Taxonomy" id="95742"/>
    <lineage>
        <taxon>Eukaryota</taxon>
        <taxon>Fungi</taxon>
        <taxon>Dikarya</taxon>
        <taxon>Ascomycota</taxon>
        <taxon>Pezizomycotina</taxon>
        <taxon>Dothideomycetes</taxon>
        <taxon>Pleosporomycetidae</taxon>
        <taxon>Pleosporales</taxon>
        <taxon>Pleosporineae</taxon>
        <taxon>Pleosporaceae</taxon>
        <taxon>Curvularia</taxon>
    </lineage>
</organism>
<feature type="compositionally biased region" description="Basic and acidic residues" evidence="13">
    <location>
        <begin position="20"/>
        <end position="31"/>
    </location>
</feature>
<evidence type="ECO:0000256" key="12">
    <source>
        <dbReference type="SAM" id="Coils"/>
    </source>
</evidence>
<dbReference type="PANTHER" id="PTHR19306">
    <property type="entry name" value="STRUCTURAL MAINTENANCE OF CHROMOSOMES 5,6 SMC5, SMC6"/>
    <property type="match status" value="1"/>
</dbReference>
<evidence type="ECO:0000259" key="14">
    <source>
        <dbReference type="Pfam" id="PF02463"/>
    </source>
</evidence>
<evidence type="ECO:0000256" key="7">
    <source>
        <dbReference type="ARBA" id="ARBA00022840"/>
    </source>
</evidence>
<dbReference type="Gene3D" id="3.40.50.300">
    <property type="entry name" value="P-loop containing nucleotide triphosphate hydrolases"/>
    <property type="match status" value="2"/>
</dbReference>
<proteinExistence type="inferred from homology"/>
<accession>A0A9Q9DN14</accession>
<dbReference type="EMBL" id="CP089274">
    <property type="protein sequence ID" value="USP73193.1"/>
    <property type="molecule type" value="Genomic_DNA"/>
</dbReference>
<dbReference type="GO" id="GO:0030915">
    <property type="term" value="C:Smc5-Smc6 complex"/>
    <property type="evidence" value="ECO:0007669"/>
    <property type="project" value="TreeGrafter"/>
</dbReference>
<dbReference type="Proteomes" id="UP001056012">
    <property type="component" value="Chromosome 1"/>
</dbReference>
<feature type="coiled-coil region" evidence="12">
    <location>
        <begin position="474"/>
        <end position="501"/>
    </location>
</feature>
<reference evidence="15" key="1">
    <citation type="submission" date="2021-12" db="EMBL/GenBank/DDBJ databases">
        <title>Curvularia clavata genome.</title>
        <authorList>
            <person name="Cao Y."/>
        </authorList>
    </citation>
    <scope>NUCLEOTIDE SEQUENCE</scope>
    <source>
        <strain evidence="15">Yc1106</strain>
    </source>
</reference>
<evidence type="ECO:0000256" key="6">
    <source>
        <dbReference type="ARBA" id="ARBA00022763"/>
    </source>
</evidence>
<dbReference type="InterPro" id="IPR003395">
    <property type="entry name" value="RecF/RecN/SMC_N"/>
</dbReference>
<feature type="region of interest" description="Disordered" evidence="13">
    <location>
        <begin position="1"/>
        <end position="59"/>
    </location>
</feature>
<dbReference type="PANTHER" id="PTHR19306:SF6">
    <property type="entry name" value="STRUCTURAL MAINTENANCE OF CHROMOSOMES PROTEIN 6"/>
    <property type="match status" value="1"/>
</dbReference>
<evidence type="ECO:0000256" key="4">
    <source>
        <dbReference type="ARBA" id="ARBA00022454"/>
    </source>
</evidence>
<dbReference type="VEuPathDB" id="FungiDB:yc1106_00467"/>
<comment type="similarity">
    <text evidence="3">Belongs to the SMC family. SMC6 subfamily.</text>
</comment>
<feature type="coiled-coil region" evidence="12">
    <location>
        <begin position="724"/>
        <end position="977"/>
    </location>
</feature>
<evidence type="ECO:0000256" key="3">
    <source>
        <dbReference type="ARBA" id="ARBA00006793"/>
    </source>
</evidence>
<evidence type="ECO:0000256" key="11">
    <source>
        <dbReference type="ARBA" id="ARBA00023242"/>
    </source>
</evidence>
<feature type="coiled-coil region" evidence="12">
    <location>
        <begin position="259"/>
        <end position="437"/>
    </location>
</feature>
<keyword evidence="6" id="KW-0227">DNA damage</keyword>
<dbReference type="SUPFAM" id="SSF52540">
    <property type="entry name" value="P-loop containing nucleoside triphosphate hydrolases"/>
    <property type="match status" value="2"/>
</dbReference>
<evidence type="ECO:0000256" key="5">
    <source>
        <dbReference type="ARBA" id="ARBA00022741"/>
    </source>
</evidence>
<dbReference type="Pfam" id="PF02463">
    <property type="entry name" value="SMC_N"/>
    <property type="match status" value="1"/>
</dbReference>
<evidence type="ECO:0000256" key="10">
    <source>
        <dbReference type="ARBA" id="ARBA00023204"/>
    </source>
</evidence>
<keyword evidence="9" id="KW-0233">DNA recombination</keyword>
<dbReference type="GO" id="GO:0005634">
    <property type="term" value="C:nucleus"/>
    <property type="evidence" value="ECO:0007669"/>
    <property type="project" value="UniProtKB-SubCell"/>
</dbReference>
<keyword evidence="11" id="KW-0539">Nucleus</keyword>
<dbReference type="GO" id="GO:0003697">
    <property type="term" value="F:single-stranded DNA binding"/>
    <property type="evidence" value="ECO:0007669"/>
    <property type="project" value="TreeGrafter"/>
</dbReference>
<dbReference type="GO" id="GO:0003684">
    <property type="term" value="F:damaged DNA binding"/>
    <property type="evidence" value="ECO:0007669"/>
    <property type="project" value="TreeGrafter"/>
</dbReference>
<dbReference type="OrthoDB" id="10072614at2759"/>
<keyword evidence="4" id="KW-0158">Chromosome</keyword>
<keyword evidence="10" id="KW-0234">DNA repair</keyword>
<dbReference type="InterPro" id="IPR027417">
    <property type="entry name" value="P-loop_NTPase"/>
</dbReference>
<keyword evidence="8 12" id="KW-0175">Coiled coil</keyword>
<sequence length="1145" mass="129821">MSAKRPRAHTNGVNSSGAGHDNRNKRPRQSEPDSSEVSSEDERSDVASGSDASDLEDEQARNAQELWATQQVQKERRQTANRQNIATDSGIIEEIQCINFMCHEHLTVTLGPLINFIIGHNGSGKSAVLTALTICLGGKATATNRAQNLKSLIKEGKDFASVTVKIKNQGPLAYKPSQYGESIIVERHFSRSGTSGFKLKDRNGKLVTNKKAELEDILDAFSMQIDNPMNVLTQDMARQFLNHSTPKDKYKFFLQGTQLENLNRDYQQIEQSLEVMNAKAEVKEADLAVLRRHMEDLEKKARRAQNLESLRAKEAILAGQAAWAHVEEKEKEVADAMAGVEETKAKILEREQKAAEATERYERADQALEAAKQKVTDITAEMGPADELANEAKAKFDDVKNKLRNLQLEERSARNEWEAKQAQVEKYTKQIELYQQRQAEADNGLFAEKIRQRDEAMTECDRAREAYTSHDVGRPQLEAELKAAKHELINADQKVKKAHEDAKHIRNVISRLEGGQGNWIDGFQNPGKLRALLDAIKSERRFREPPVGPMGHHVKLLDSKWGRILEKQSGRALSGFVVTSKHDQSLLSALMAKAGWSSDIFIGNRTPIDTSNHEPDRNLLTWMRVLTFDDDLVRNQLIVNQQIEQTVLIEDMTEGLEFMKGGESRPRNVKMCFTFADGDTRRGRVFSYSGSGAINNSPIDEYIGNMRMQVDQNAQIKCLSDWLSREEQARLAQVTQELQALQNTVTQLQEKVNACKRQEADHERQKKALKLAMQRASDNLDRLEGELSEATPDASAIEVAREMLKNAENDMHVVVGLCEDLEERKFELNEQNRGNKREMEQAQEAVVDLKFKLEKAESTVRKFQSKREDELKEMNSCIHKVERAEAVRKEWEDSVEELRKELEEIIEGAKGVCEERVPVPAGKTSEQLSQMLAKLEATRRASERELGGSQDELLRAANEAKRQHKDAMQEFDNIKDLRNQLITTLNNRRNRWKQFRSGISVRARVTFNYLLSERKFRGTLSIDHQKALLDIHVQPDIMERSGDGRQTKTLSGGEKSYSTVCLLLSLWDAMGSPIRCLDEFDVFMDSVNRERSMNMIIQAARRSIGRQFIFITPQSMSQVNQTSDVKIIKMSDPERGQTALNLSRG</sequence>
<dbReference type="AlphaFoldDB" id="A0A9Q9DN14"/>
<name>A0A9Q9DN14_CURCL</name>
<evidence type="ECO:0000313" key="15">
    <source>
        <dbReference type="EMBL" id="USP73193.1"/>
    </source>
</evidence>
<keyword evidence="7" id="KW-0067">ATP-binding</keyword>
<feature type="domain" description="RecF/RecN/SMC N-terminal" evidence="14">
    <location>
        <begin position="92"/>
        <end position="1117"/>
    </location>
</feature>
<evidence type="ECO:0000256" key="2">
    <source>
        <dbReference type="ARBA" id="ARBA00004286"/>
    </source>
</evidence>
<dbReference type="GO" id="GO:0000724">
    <property type="term" value="P:double-strand break repair via homologous recombination"/>
    <property type="evidence" value="ECO:0007669"/>
    <property type="project" value="TreeGrafter"/>
</dbReference>